<dbReference type="AlphaFoldDB" id="A0A9W7XRB6"/>
<gene>
    <name evidence="8" type="ORF">LPJ64_000577</name>
</gene>
<feature type="region of interest" description="Disordered" evidence="6">
    <location>
        <begin position="1"/>
        <end position="23"/>
    </location>
</feature>
<keyword evidence="3" id="KW-0560">Oxidoreductase</keyword>
<dbReference type="GO" id="GO:0005634">
    <property type="term" value="C:nucleus"/>
    <property type="evidence" value="ECO:0007669"/>
    <property type="project" value="TreeGrafter"/>
</dbReference>
<dbReference type="InterPro" id="IPR027450">
    <property type="entry name" value="AlkB-like"/>
</dbReference>
<accession>A0A9W7XRB6</accession>
<dbReference type="InterPro" id="IPR037151">
    <property type="entry name" value="AlkB-like_sf"/>
</dbReference>
<proteinExistence type="predicted"/>
<dbReference type="Gene3D" id="2.60.120.590">
    <property type="entry name" value="Alpha-ketoglutarate-dependent dioxygenase AlkB-like"/>
    <property type="match status" value="1"/>
</dbReference>
<dbReference type="GO" id="GO:0046872">
    <property type="term" value="F:metal ion binding"/>
    <property type="evidence" value="ECO:0007669"/>
    <property type="project" value="UniProtKB-KW"/>
</dbReference>
<dbReference type="GO" id="GO:0005737">
    <property type="term" value="C:cytoplasm"/>
    <property type="evidence" value="ECO:0007669"/>
    <property type="project" value="TreeGrafter"/>
</dbReference>
<keyword evidence="1 5" id="KW-0479">Metal-binding</keyword>
<keyword evidence="2" id="KW-0223">Dioxygenase</keyword>
<evidence type="ECO:0000259" key="7">
    <source>
        <dbReference type="Pfam" id="PF13532"/>
    </source>
</evidence>
<evidence type="ECO:0000256" key="2">
    <source>
        <dbReference type="ARBA" id="ARBA00022964"/>
    </source>
</evidence>
<sequence>MDAHAPGKHQQQQQTAFRQSEKLYSRRDKPLDLRNIIDFNDPDTLCARVAGVSRIQLTHDLETPPSLPFEAYRAKRLPAYALEAHPGLMIIPDALTDEAQRWLARKCLCDCARPPNRTNLDPFFEMPEESLFTLAHTPSSQRVAENLSEAPRTIHSRVESGSVQTDVTVPRSKAYTQAETPERLLGHLRWCTLGQQYNWTTKNYDLGTSPFDPDLNALMKSIALAITHPSTAANNLPYDANAFDGRLFCSQAGIVNYYGSRTTMAGHVDKTEETMDAPLISLSIGLSCIYLVGGPTRDTSPAAMYLRSGDILAMCGESRLAFHGVPRVFSDTCPLYLASPKAGVDDAEAANYPDWCHFGSYLANHRINCNARKCS</sequence>
<feature type="binding site" evidence="5">
    <location>
        <position position="267"/>
    </location>
    <ligand>
        <name>Fe cation</name>
        <dbReference type="ChEBI" id="CHEBI:24875"/>
        <note>catalytic</note>
    </ligand>
</feature>
<feature type="domain" description="Alpha-ketoglutarate-dependent dioxygenase AlkB-like" evidence="7">
    <location>
        <begin position="163"/>
        <end position="372"/>
    </location>
</feature>
<protein>
    <recommendedName>
        <fullName evidence="7">Alpha-ketoglutarate-dependent dioxygenase AlkB-like domain-containing protein</fullName>
    </recommendedName>
</protein>
<dbReference type="PANTHER" id="PTHR16557:SF2">
    <property type="entry name" value="NUCLEIC ACID DIOXYGENASE ALKBH1"/>
    <property type="match status" value="1"/>
</dbReference>
<reference evidence="8" key="1">
    <citation type="submission" date="2022-07" db="EMBL/GenBank/DDBJ databases">
        <title>Phylogenomic reconstructions and comparative analyses of Kickxellomycotina fungi.</title>
        <authorList>
            <person name="Reynolds N.K."/>
            <person name="Stajich J.E."/>
            <person name="Barry K."/>
            <person name="Grigoriev I.V."/>
            <person name="Crous P."/>
            <person name="Smith M.E."/>
        </authorList>
    </citation>
    <scope>NUCLEOTIDE SEQUENCE</scope>
    <source>
        <strain evidence="8">NBRC 105413</strain>
    </source>
</reference>
<evidence type="ECO:0000313" key="9">
    <source>
        <dbReference type="Proteomes" id="UP001145021"/>
    </source>
</evidence>
<dbReference type="Proteomes" id="UP001145021">
    <property type="component" value="Unassembled WGS sequence"/>
</dbReference>
<feature type="binding site" evidence="5">
    <location>
        <position position="269"/>
    </location>
    <ligand>
        <name>Fe cation</name>
        <dbReference type="ChEBI" id="CHEBI:24875"/>
        <note>catalytic</note>
    </ligand>
</feature>
<comment type="cofactor">
    <cofactor evidence="5">
        <name>Fe(2+)</name>
        <dbReference type="ChEBI" id="CHEBI:29033"/>
    </cofactor>
    <text evidence="5">Binds 1 Fe(2+) ion per subunit.</text>
</comment>
<evidence type="ECO:0000256" key="6">
    <source>
        <dbReference type="SAM" id="MobiDB-lite"/>
    </source>
</evidence>
<evidence type="ECO:0000256" key="3">
    <source>
        <dbReference type="ARBA" id="ARBA00023002"/>
    </source>
</evidence>
<evidence type="ECO:0000256" key="1">
    <source>
        <dbReference type="ARBA" id="ARBA00022723"/>
    </source>
</evidence>
<dbReference type="Pfam" id="PF13532">
    <property type="entry name" value="2OG-FeII_Oxy_2"/>
    <property type="match status" value="1"/>
</dbReference>
<name>A0A9W7XRB6_9FUNG</name>
<dbReference type="PANTHER" id="PTHR16557">
    <property type="entry name" value="ALKYLATED DNA REPAIR PROTEIN ALKB-RELATED"/>
    <property type="match status" value="1"/>
</dbReference>
<dbReference type="InterPro" id="IPR004574">
    <property type="entry name" value="Alkb"/>
</dbReference>
<dbReference type="SUPFAM" id="SSF51197">
    <property type="entry name" value="Clavaminate synthase-like"/>
    <property type="match status" value="1"/>
</dbReference>
<comment type="caution">
    <text evidence="8">The sequence shown here is derived from an EMBL/GenBank/DDBJ whole genome shotgun (WGS) entry which is preliminary data.</text>
</comment>
<dbReference type="EMBL" id="JANBOH010000011">
    <property type="protein sequence ID" value="KAJ1648124.1"/>
    <property type="molecule type" value="Genomic_DNA"/>
</dbReference>
<feature type="binding site" evidence="5">
    <location>
        <position position="323"/>
    </location>
    <ligand>
        <name>Fe cation</name>
        <dbReference type="ChEBI" id="CHEBI:24875"/>
        <note>catalytic</note>
    </ligand>
</feature>
<keyword evidence="4 5" id="KW-0408">Iron</keyword>
<keyword evidence="9" id="KW-1185">Reference proteome</keyword>
<evidence type="ECO:0000256" key="4">
    <source>
        <dbReference type="ARBA" id="ARBA00023004"/>
    </source>
</evidence>
<dbReference type="GO" id="GO:0051213">
    <property type="term" value="F:dioxygenase activity"/>
    <property type="evidence" value="ECO:0007669"/>
    <property type="project" value="UniProtKB-KW"/>
</dbReference>
<evidence type="ECO:0000256" key="5">
    <source>
        <dbReference type="PIRSR" id="PIRSR604574-2"/>
    </source>
</evidence>
<feature type="compositionally biased region" description="Polar residues" evidence="6">
    <location>
        <begin position="9"/>
        <end position="18"/>
    </location>
</feature>
<organism evidence="8 9">
    <name type="scientific">Coemansia asiatica</name>
    <dbReference type="NCBI Taxonomy" id="1052880"/>
    <lineage>
        <taxon>Eukaryota</taxon>
        <taxon>Fungi</taxon>
        <taxon>Fungi incertae sedis</taxon>
        <taxon>Zoopagomycota</taxon>
        <taxon>Kickxellomycotina</taxon>
        <taxon>Kickxellomycetes</taxon>
        <taxon>Kickxellales</taxon>
        <taxon>Kickxellaceae</taxon>
        <taxon>Coemansia</taxon>
    </lineage>
</organism>
<evidence type="ECO:0000313" key="8">
    <source>
        <dbReference type="EMBL" id="KAJ1648124.1"/>
    </source>
</evidence>